<dbReference type="SMART" id="SM00895">
    <property type="entry name" value="FCD"/>
    <property type="match status" value="1"/>
</dbReference>
<dbReference type="InterPro" id="IPR008920">
    <property type="entry name" value="TF_FadR/GntR_C"/>
</dbReference>
<name>A0A4R6QPE8_9BURK</name>
<dbReference type="Pfam" id="PF07729">
    <property type="entry name" value="FCD"/>
    <property type="match status" value="1"/>
</dbReference>
<dbReference type="EMBL" id="SNXS01000002">
    <property type="protein sequence ID" value="TDP72289.1"/>
    <property type="molecule type" value="Genomic_DNA"/>
</dbReference>
<evidence type="ECO:0000256" key="2">
    <source>
        <dbReference type="ARBA" id="ARBA00023125"/>
    </source>
</evidence>
<dbReference type="FunCoup" id="A0A4R6QPE8">
    <property type="interactions" value="62"/>
</dbReference>
<organism evidence="5 6">
    <name type="scientific">Roseateles toxinivorans</name>
    <dbReference type="NCBI Taxonomy" id="270368"/>
    <lineage>
        <taxon>Bacteria</taxon>
        <taxon>Pseudomonadati</taxon>
        <taxon>Pseudomonadota</taxon>
        <taxon>Betaproteobacteria</taxon>
        <taxon>Burkholderiales</taxon>
        <taxon>Sphaerotilaceae</taxon>
        <taxon>Roseateles</taxon>
    </lineage>
</organism>
<dbReference type="Gene3D" id="1.20.120.530">
    <property type="entry name" value="GntR ligand-binding domain-like"/>
    <property type="match status" value="1"/>
</dbReference>
<dbReference type="InterPro" id="IPR000524">
    <property type="entry name" value="Tscrpt_reg_HTH_GntR"/>
</dbReference>
<sequence>MATSASMPPRKPPPLRLDRTRQVAPQVFEHLREQIVSLELAPGTVLSRAELADDYGLSQTPIRDALIKLGEEGLVDIFPQHATRVSRIDIDSARQAHFLRQAIEAEIVRTLAGSASPALLAQLRAQVELQQGLMGGESYREFIAADRQFHRLMYEAAGVPELYDLVQRRSGHVDRLRLLHLPSAGKERAIIGDHRAIVEAIAGGDAEAAQTHLRQHLQGTLSAVEEIRVSHPQYLAP</sequence>
<dbReference type="Proteomes" id="UP000295361">
    <property type="component" value="Unassembled WGS sequence"/>
</dbReference>
<dbReference type="PROSITE" id="PS50949">
    <property type="entry name" value="HTH_GNTR"/>
    <property type="match status" value="1"/>
</dbReference>
<comment type="caution">
    <text evidence="5">The sequence shown here is derived from an EMBL/GenBank/DDBJ whole genome shotgun (WGS) entry which is preliminary data.</text>
</comment>
<keyword evidence="2 5" id="KW-0238">DNA-binding</keyword>
<proteinExistence type="predicted"/>
<dbReference type="SUPFAM" id="SSF48008">
    <property type="entry name" value="GntR ligand-binding domain-like"/>
    <property type="match status" value="1"/>
</dbReference>
<keyword evidence="6" id="KW-1185">Reference proteome</keyword>
<dbReference type="PANTHER" id="PTHR43537:SF45">
    <property type="entry name" value="GNTR FAMILY REGULATORY PROTEIN"/>
    <property type="match status" value="1"/>
</dbReference>
<keyword evidence="3" id="KW-0804">Transcription</keyword>
<dbReference type="SMART" id="SM00345">
    <property type="entry name" value="HTH_GNTR"/>
    <property type="match status" value="1"/>
</dbReference>
<dbReference type="InterPro" id="IPR011711">
    <property type="entry name" value="GntR_C"/>
</dbReference>
<dbReference type="Pfam" id="PF00392">
    <property type="entry name" value="GntR"/>
    <property type="match status" value="1"/>
</dbReference>
<evidence type="ECO:0000256" key="1">
    <source>
        <dbReference type="ARBA" id="ARBA00023015"/>
    </source>
</evidence>
<reference evidence="5 6" key="1">
    <citation type="submission" date="2019-03" db="EMBL/GenBank/DDBJ databases">
        <title>Genomic Encyclopedia of Type Strains, Phase IV (KMG-IV): sequencing the most valuable type-strain genomes for metagenomic binning, comparative biology and taxonomic classification.</title>
        <authorList>
            <person name="Goeker M."/>
        </authorList>
    </citation>
    <scope>NUCLEOTIDE SEQUENCE [LARGE SCALE GENOMIC DNA]</scope>
    <source>
        <strain evidence="5 6">DSM 16998</strain>
    </source>
</reference>
<dbReference type="GO" id="GO:0003700">
    <property type="term" value="F:DNA-binding transcription factor activity"/>
    <property type="evidence" value="ECO:0007669"/>
    <property type="project" value="InterPro"/>
</dbReference>
<keyword evidence="1" id="KW-0805">Transcription regulation</keyword>
<dbReference type="InterPro" id="IPR036390">
    <property type="entry name" value="WH_DNA-bd_sf"/>
</dbReference>
<protein>
    <submittedName>
        <fullName evidence="5">DNA-binding GntR family transcriptional regulator</fullName>
    </submittedName>
</protein>
<dbReference type="AlphaFoldDB" id="A0A4R6QPE8"/>
<dbReference type="PANTHER" id="PTHR43537">
    <property type="entry name" value="TRANSCRIPTIONAL REGULATOR, GNTR FAMILY"/>
    <property type="match status" value="1"/>
</dbReference>
<dbReference type="InParanoid" id="A0A4R6QPE8"/>
<feature type="domain" description="HTH gntR-type" evidence="4">
    <location>
        <begin position="21"/>
        <end position="88"/>
    </location>
</feature>
<accession>A0A4R6QPE8</accession>
<evidence type="ECO:0000313" key="5">
    <source>
        <dbReference type="EMBL" id="TDP72289.1"/>
    </source>
</evidence>
<dbReference type="SUPFAM" id="SSF46785">
    <property type="entry name" value="Winged helix' DNA-binding domain"/>
    <property type="match status" value="1"/>
</dbReference>
<evidence type="ECO:0000256" key="3">
    <source>
        <dbReference type="ARBA" id="ARBA00023163"/>
    </source>
</evidence>
<evidence type="ECO:0000313" key="6">
    <source>
        <dbReference type="Proteomes" id="UP000295361"/>
    </source>
</evidence>
<dbReference type="Gene3D" id="1.10.10.10">
    <property type="entry name" value="Winged helix-like DNA-binding domain superfamily/Winged helix DNA-binding domain"/>
    <property type="match status" value="1"/>
</dbReference>
<dbReference type="RefSeq" id="WP_133699775.1">
    <property type="nucleotide sequence ID" value="NZ_SNXS01000002.1"/>
</dbReference>
<dbReference type="OrthoDB" id="8680240at2"/>
<dbReference type="GO" id="GO:0003677">
    <property type="term" value="F:DNA binding"/>
    <property type="evidence" value="ECO:0007669"/>
    <property type="project" value="UniProtKB-KW"/>
</dbReference>
<gene>
    <name evidence="5" type="ORF">DES47_10234</name>
</gene>
<evidence type="ECO:0000259" key="4">
    <source>
        <dbReference type="PROSITE" id="PS50949"/>
    </source>
</evidence>
<dbReference type="InterPro" id="IPR036388">
    <property type="entry name" value="WH-like_DNA-bd_sf"/>
</dbReference>